<feature type="transmembrane region" description="Helical" evidence="1">
    <location>
        <begin position="25"/>
        <end position="48"/>
    </location>
</feature>
<dbReference type="Pfam" id="PF10002">
    <property type="entry name" value="DUF2243"/>
    <property type="match status" value="1"/>
</dbReference>
<feature type="transmembrane region" description="Helical" evidence="1">
    <location>
        <begin position="68"/>
        <end position="86"/>
    </location>
</feature>
<evidence type="ECO:0000313" key="3">
    <source>
        <dbReference type="Proteomes" id="UP001597273"/>
    </source>
</evidence>
<organism evidence="2 3">
    <name type="scientific">Planococcus chinensis</name>
    <dbReference type="NCBI Taxonomy" id="272917"/>
    <lineage>
        <taxon>Bacteria</taxon>
        <taxon>Bacillati</taxon>
        <taxon>Bacillota</taxon>
        <taxon>Bacilli</taxon>
        <taxon>Bacillales</taxon>
        <taxon>Caryophanaceae</taxon>
        <taxon>Planococcus</taxon>
    </lineage>
</organism>
<reference evidence="3" key="1">
    <citation type="journal article" date="2019" name="Int. J. Syst. Evol. Microbiol.">
        <title>The Global Catalogue of Microorganisms (GCM) 10K type strain sequencing project: providing services to taxonomists for standard genome sequencing and annotation.</title>
        <authorList>
            <consortium name="The Broad Institute Genomics Platform"/>
            <consortium name="The Broad Institute Genome Sequencing Center for Infectious Disease"/>
            <person name="Wu L."/>
            <person name="Ma J."/>
        </authorList>
    </citation>
    <scope>NUCLEOTIDE SEQUENCE [LARGE SCALE GENOMIC DNA]</scope>
    <source>
        <strain evidence="3">CGMCC 1.15475</strain>
    </source>
</reference>
<dbReference type="EMBL" id="JBHUFW010000002">
    <property type="protein sequence ID" value="MFD1861658.1"/>
    <property type="molecule type" value="Genomic_DNA"/>
</dbReference>
<sequence>MIASPQGANAYSNFRNRLVYIKRNFWSGFLFGIGLAAFIDEVVFHQLLQWHHFYDRSTLSAALVSDGLFHAFGWFATVASLFLFASLRRRNALWPKRWAGAVLFGAGIFQLYDGIVQHKLLKLHQIRYNVDILPYDIVWNAIAAAMIIAGTILLLQTRREIWNKKKDEKLNSKPDYRK</sequence>
<name>A0ABW4QDU0_9BACL</name>
<evidence type="ECO:0000256" key="1">
    <source>
        <dbReference type="SAM" id="Phobius"/>
    </source>
</evidence>
<keyword evidence="1" id="KW-1133">Transmembrane helix</keyword>
<dbReference type="InterPro" id="IPR018719">
    <property type="entry name" value="DUF2243_membrane"/>
</dbReference>
<dbReference type="Proteomes" id="UP001597273">
    <property type="component" value="Unassembled WGS sequence"/>
</dbReference>
<evidence type="ECO:0000313" key="2">
    <source>
        <dbReference type="EMBL" id="MFD1861658.1"/>
    </source>
</evidence>
<dbReference type="RefSeq" id="WP_204891335.1">
    <property type="nucleotide sequence ID" value="NZ_JBHUFW010000002.1"/>
</dbReference>
<accession>A0ABW4QDU0</accession>
<comment type="caution">
    <text evidence="2">The sequence shown here is derived from an EMBL/GenBank/DDBJ whole genome shotgun (WGS) entry which is preliminary data.</text>
</comment>
<proteinExistence type="predicted"/>
<protein>
    <submittedName>
        <fullName evidence="2">DUF2243 domain-containing protein</fullName>
    </submittedName>
</protein>
<keyword evidence="1" id="KW-0472">Membrane</keyword>
<feature type="transmembrane region" description="Helical" evidence="1">
    <location>
        <begin position="98"/>
        <end position="117"/>
    </location>
</feature>
<gene>
    <name evidence="2" type="ORF">ACFSDB_01900</name>
</gene>
<feature type="transmembrane region" description="Helical" evidence="1">
    <location>
        <begin position="137"/>
        <end position="155"/>
    </location>
</feature>
<keyword evidence="3" id="KW-1185">Reference proteome</keyword>
<keyword evidence="1" id="KW-0812">Transmembrane</keyword>